<dbReference type="SMART" id="SM01057">
    <property type="entry name" value="Carb_anhydrase"/>
    <property type="match status" value="1"/>
</dbReference>
<evidence type="ECO:0000256" key="3">
    <source>
        <dbReference type="ARBA" id="ARBA00022723"/>
    </source>
</evidence>
<evidence type="ECO:0000256" key="7">
    <source>
        <dbReference type="SAM" id="Phobius"/>
    </source>
</evidence>
<evidence type="ECO:0000256" key="5">
    <source>
        <dbReference type="ARBA" id="ARBA00023239"/>
    </source>
</evidence>
<reference evidence="9" key="2">
    <citation type="submission" date="2025-09" db="UniProtKB">
        <authorList>
            <consortium name="Ensembl"/>
        </authorList>
    </citation>
    <scope>IDENTIFICATION</scope>
</reference>
<comment type="catalytic activity">
    <reaction evidence="6">
        <text>hydrogencarbonate + H(+) = CO2 + H2O</text>
        <dbReference type="Rhea" id="RHEA:10748"/>
        <dbReference type="ChEBI" id="CHEBI:15377"/>
        <dbReference type="ChEBI" id="CHEBI:15378"/>
        <dbReference type="ChEBI" id="CHEBI:16526"/>
        <dbReference type="ChEBI" id="CHEBI:17544"/>
        <dbReference type="EC" id="4.2.1.1"/>
    </reaction>
</comment>
<dbReference type="Gene3D" id="3.10.200.10">
    <property type="entry name" value="Alpha carbonic anhydrase"/>
    <property type="match status" value="1"/>
</dbReference>
<dbReference type="InterPro" id="IPR001148">
    <property type="entry name" value="CA_dom"/>
</dbReference>
<dbReference type="InterPro" id="IPR023561">
    <property type="entry name" value="Carbonic_anhydrase_a-class"/>
</dbReference>
<feature type="domain" description="Alpha-carbonic anhydrase" evidence="8">
    <location>
        <begin position="9"/>
        <end position="254"/>
    </location>
</feature>
<keyword evidence="7" id="KW-1133">Transmembrane helix</keyword>
<name>A0A8C2ZML4_CYCLU</name>
<dbReference type="Ensembl" id="ENSCLMT00005030818.1">
    <property type="protein sequence ID" value="ENSCLMP00005029477.1"/>
    <property type="gene ID" value="ENSCLMG00005014370.1"/>
</dbReference>
<keyword evidence="7" id="KW-0812">Transmembrane</keyword>
<keyword evidence="4" id="KW-0862">Zinc</keyword>
<evidence type="ECO:0000256" key="2">
    <source>
        <dbReference type="ARBA" id="ARBA00012925"/>
    </source>
</evidence>
<accession>A0A8C2ZML4</accession>
<reference evidence="9" key="1">
    <citation type="submission" date="2025-08" db="UniProtKB">
        <authorList>
            <consortium name="Ensembl"/>
        </authorList>
    </citation>
    <scope>IDENTIFICATION</scope>
</reference>
<dbReference type="EC" id="4.2.1.1" evidence="2"/>
<dbReference type="AlphaFoldDB" id="A0A8C2ZML4"/>
<dbReference type="Proteomes" id="UP000694565">
    <property type="component" value="Unplaced"/>
</dbReference>
<comment type="similarity">
    <text evidence="1">Belongs to the alpha-carbonic anhydrase family.</text>
</comment>
<evidence type="ECO:0000313" key="10">
    <source>
        <dbReference type="Proteomes" id="UP000694565"/>
    </source>
</evidence>
<dbReference type="PANTHER" id="PTHR18952">
    <property type="entry name" value="CARBONIC ANHYDRASE"/>
    <property type="match status" value="1"/>
</dbReference>
<dbReference type="GeneTree" id="ENSGT00940000155529"/>
<dbReference type="Pfam" id="PF00194">
    <property type="entry name" value="Carb_anhydrase"/>
    <property type="match status" value="1"/>
</dbReference>
<keyword evidence="3" id="KW-0479">Metal-binding</keyword>
<keyword evidence="10" id="KW-1185">Reference proteome</keyword>
<organism evidence="9 10">
    <name type="scientific">Cyclopterus lumpus</name>
    <name type="common">Lumpsucker</name>
    <dbReference type="NCBI Taxonomy" id="8103"/>
    <lineage>
        <taxon>Eukaryota</taxon>
        <taxon>Metazoa</taxon>
        <taxon>Chordata</taxon>
        <taxon>Craniata</taxon>
        <taxon>Vertebrata</taxon>
        <taxon>Euteleostomi</taxon>
        <taxon>Actinopterygii</taxon>
        <taxon>Neopterygii</taxon>
        <taxon>Teleostei</taxon>
        <taxon>Neoteleostei</taxon>
        <taxon>Acanthomorphata</taxon>
        <taxon>Eupercaria</taxon>
        <taxon>Perciformes</taxon>
        <taxon>Cottioidei</taxon>
        <taxon>Cottales</taxon>
        <taxon>Cyclopteridae</taxon>
        <taxon>Cyclopterus</taxon>
    </lineage>
</organism>
<dbReference type="GO" id="GO:0004089">
    <property type="term" value="F:carbonate dehydratase activity"/>
    <property type="evidence" value="ECO:0007669"/>
    <property type="project" value="UniProtKB-EC"/>
</dbReference>
<evidence type="ECO:0000256" key="1">
    <source>
        <dbReference type="ARBA" id="ARBA00010718"/>
    </source>
</evidence>
<dbReference type="GO" id="GO:0008270">
    <property type="term" value="F:zinc ion binding"/>
    <property type="evidence" value="ECO:0007669"/>
    <property type="project" value="InterPro"/>
</dbReference>
<keyword evidence="5" id="KW-0456">Lyase</keyword>
<dbReference type="PROSITE" id="PS51144">
    <property type="entry name" value="ALPHA_CA_2"/>
    <property type="match status" value="1"/>
</dbReference>
<dbReference type="SUPFAM" id="SSF51069">
    <property type="entry name" value="Carbonic anhydrase"/>
    <property type="match status" value="1"/>
</dbReference>
<protein>
    <recommendedName>
        <fullName evidence="2">carbonic anhydrase</fullName>
        <ecNumber evidence="2">4.2.1.1</ecNumber>
    </recommendedName>
</protein>
<evidence type="ECO:0000256" key="4">
    <source>
        <dbReference type="ARBA" id="ARBA00022833"/>
    </source>
</evidence>
<evidence type="ECO:0000313" key="9">
    <source>
        <dbReference type="Ensembl" id="ENSCLMP00005029477.1"/>
    </source>
</evidence>
<proteinExistence type="inferred from homology"/>
<dbReference type="PANTHER" id="PTHR18952:SF265">
    <property type="entry name" value="CARBONIC ANHYDRASE"/>
    <property type="match status" value="1"/>
</dbReference>
<evidence type="ECO:0000259" key="8">
    <source>
        <dbReference type="PROSITE" id="PS51144"/>
    </source>
</evidence>
<keyword evidence="7" id="KW-0472">Membrane</keyword>
<evidence type="ECO:0000256" key="6">
    <source>
        <dbReference type="ARBA" id="ARBA00048348"/>
    </source>
</evidence>
<dbReference type="InterPro" id="IPR036398">
    <property type="entry name" value="CA_dom_sf"/>
</dbReference>
<sequence>VIQRSSKKPNIGYLPSAKPQTDKLATSWMTSWSICKETNQTHIRPDINELRTIFKTIYLYTIAALKPVVGQVSSDSLSCYYYVCVLVALRVEGEFFVSGGGLSSRFRVGTITFHWGHCNATSDGSEHSLNGMKYPLEVPSSHHLDAAVGEGGRIAALAVSVGAIHFLLMGLSFFFLPDKSGSMEAFTLRSLLPNNTDKYYIYNGSLTTPPCSETVEWIVFKHTVAISETQVRRNLKISFRYLFISLHKSENTVN</sequence>
<feature type="transmembrane region" description="Helical" evidence="7">
    <location>
        <begin position="154"/>
        <end position="176"/>
    </location>
</feature>
<dbReference type="GO" id="GO:0005886">
    <property type="term" value="C:plasma membrane"/>
    <property type="evidence" value="ECO:0007669"/>
    <property type="project" value="TreeGrafter"/>
</dbReference>